<dbReference type="InterPro" id="IPR022635">
    <property type="entry name" value="DNA_polIII_beta_C"/>
</dbReference>
<evidence type="ECO:0000256" key="1">
    <source>
        <dbReference type="ARBA" id="ARBA00004496"/>
    </source>
</evidence>
<dbReference type="Proteomes" id="UP000315689">
    <property type="component" value="Unassembled WGS sequence"/>
</dbReference>
<keyword evidence="8" id="KW-0238">DNA-binding</keyword>
<comment type="subcellular location">
    <subcellularLocation>
        <location evidence="1 9">Cytoplasm</location>
    </subcellularLocation>
</comment>
<keyword evidence="7 9" id="KW-0239">DNA-directed DNA polymerase</keyword>
<evidence type="ECO:0000256" key="9">
    <source>
        <dbReference type="PIRNR" id="PIRNR000804"/>
    </source>
</evidence>
<dbReference type="NCBIfam" id="TIGR00663">
    <property type="entry name" value="dnan"/>
    <property type="match status" value="1"/>
</dbReference>
<dbReference type="Pfam" id="PF00712">
    <property type="entry name" value="DNA_pol3_beta"/>
    <property type="match status" value="1"/>
</dbReference>
<evidence type="ECO:0000256" key="2">
    <source>
        <dbReference type="ARBA" id="ARBA00010752"/>
    </source>
</evidence>
<evidence type="ECO:0000256" key="5">
    <source>
        <dbReference type="ARBA" id="ARBA00022695"/>
    </source>
</evidence>
<comment type="caution">
    <text evidence="13">The sequence shown here is derived from an EMBL/GenBank/DDBJ whole genome shotgun (WGS) entry which is preliminary data.</text>
</comment>
<dbReference type="AlphaFoldDB" id="A0A554LJ78"/>
<evidence type="ECO:0000259" key="12">
    <source>
        <dbReference type="Pfam" id="PF02768"/>
    </source>
</evidence>
<evidence type="ECO:0000256" key="6">
    <source>
        <dbReference type="ARBA" id="ARBA00022705"/>
    </source>
</evidence>
<dbReference type="Gene3D" id="3.10.150.10">
    <property type="entry name" value="DNA Polymerase III, subunit A, domain 2"/>
    <property type="match status" value="1"/>
</dbReference>
<comment type="function">
    <text evidence="9">Confers DNA tethering and processivity to DNA polymerases and other proteins. Acts as a clamp, forming a ring around DNA (a reaction catalyzed by the clamp-loading complex) which diffuses in an ATP-independent manner freely and bidirectionally along dsDNA. Initially characterized for its ability to contact the catalytic subunit of DNA polymerase III (Pol III), a complex, multichain enzyme responsible for most of the replicative synthesis in bacteria; Pol III exhibits 3'-5' exonuclease proofreading activity. The beta chain is required for initiation of replication as well as for processivity of DNA replication.</text>
</comment>
<dbReference type="SUPFAM" id="SSF55979">
    <property type="entry name" value="DNA clamp"/>
    <property type="match status" value="3"/>
</dbReference>
<dbReference type="Pfam" id="PF02768">
    <property type="entry name" value="DNA_pol3_beta_3"/>
    <property type="match status" value="1"/>
</dbReference>
<feature type="domain" description="DNA polymerase III beta sliding clamp C-terminal" evidence="12">
    <location>
        <begin position="245"/>
        <end position="365"/>
    </location>
</feature>
<keyword evidence="3 9" id="KW-0963">Cytoplasm</keyword>
<dbReference type="PANTHER" id="PTHR30478:SF0">
    <property type="entry name" value="BETA SLIDING CLAMP"/>
    <property type="match status" value="1"/>
</dbReference>
<keyword evidence="5 9" id="KW-0548">Nucleotidyltransferase</keyword>
<evidence type="ECO:0000256" key="3">
    <source>
        <dbReference type="ARBA" id="ARBA00022490"/>
    </source>
</evidence>
<dbReference type="GO" id="GO:0003887">
    <property type="term" value="F:DNA-directed DNA polymerase activity"/>
    <property type="evidence" value="ECO:0007669"/>
    <property type="project" value="UniProtKB-UniRule"/>
</dbReference>
<dbReference type="InterPro" id="IPR022634">
    <property type="entry name" value="DNA_polIII_beta_N"/>
</dbReference>
<dbReference type="Gene3D" id="3.70.10.10">
    <property type="match status" value="1"/>
</dbReference>
<dbReference type="GO" id="GO:0005737">
    <property type="term" value="C:cytoplasm"/>
    <property type="evidence" value="ECO:0007669"/>
    <property type="project" value="UniProtKB-SubCell"/>
</dbReference>
<dbReference type="GO" id="GO:0008408">
    <property type="term" value="F:3'-5' exonuclease activity"/>
    <property type="evidence" value="ECO:0007669"/>
    <property type="project" value="InterPro"/>
</dbReference>
<evidence type="ECO:0000256" key="4">
    <source>
        <dbReference type="ARBA" id="ARBA00022679"/>
    </source>
</evidence>
<evidence type="ECO:0000256" key="7">
    <source>
        <dbReference type="ARBA" id="ARBA00022932"/>
    </source>
</evidence>
<feature type="domain" description="DNA polymerase III beta sliding clamp central" evidence="11">
    <location>
        <begin position="128"/>
        <end position="242"/>
    </location>
</feature>
<dbReference type="GO" id="GO:0003677">
    <property type="term" value="F:DNA binding"/>
    <property type="evidence" value="ECO:0007669"/>
    <property type="project" value="UniProtKB-UniRule"/>
</dbReference>
<name>A0A554LJ78_9BACT</name>
<keyword evidence="6 9" id="KW-0235">DNA replication</keyword>
<dbReference type="InterPro" id="IPR001001">
    <property type="entry name" value="DNA_polIII_beta"/>
</dbReference>
<accession>A0A554LJ78</accession>
<keyword evidence="4 9" id="KW-0808">Transferase</keyword>
<dbReference type="GO" id="GO:0009360">
    <property type="term" value="C:DNA polymerase III complex"/>
    <property type="evidence" value="ECO:0007669"/>
    <property type="project" value="InterPro"/>
</dbReference>
<dbReference type="InterPro" id="IPR046938">
    <property type="entry name" value="DNA_clamp_sf"/>
</dbReference>
<dbReference type="Pfam" id="PF02767">
    <property type="entry name" value="DNA_pol3_beta_2"/>
    <property type="match status" value="1"/>
</dbReference>
<dbReference type="InterPro" id="IPR022637">
    <property type="entry name" value="DNA_polIII_beta_cen"/>
</dbReference>
<reference evidence="13 14" key="1">
    <citation type="submission" date="2017-07" db="EMBL/GenBank/DDBJ databases">
        <title>Mechanisms for carbon and nitrogen cycling indicate functional differentiation within the Candidate Phyla Radiation.</title>
        <authorList>
            <person name="Danczak R.E."/>
            <person name="Johnston M.D."/>
            <person name="Kenah C."/>
            <person name="Slattery M."/>
            <person name="Wrighton K.C."/>
            <person name="Wilkins M.J."/>
        </authorList>
    </citation>
    <scope>NUCLEOTIDE SEQUENCE [LARGE SCALE GENOMIC DNA]</scope>
    <source>
        <strain evidence="13">Licking1014_7</strain>
    </source>
</reference>
<dbReference type="PIRSF" id="PIRSF000804">
    <property type="entry name" value="DNA_pol_III_b"/>
    <property type="match status" value="1"/>
</dbReference>
<evidence type="ECO:0000313" key="13">
    <source>
        <dbReference type="EMBL" id="TSC92894.1"/>
    </source>
</evidence>
<evidence type="ECO:0000313" key="14">
    <source>
        <dbReference type="Proteomes" id="UP000315689"/>
    </source>
</evidence>
<comment type="subunit">
    <text evidence="9">Forms a ring-shaped head-to-tail homodimer around DNA.</text>
</comment>
<gene>
    <name evidence="13" type="ORF">CEN89_412</name>
</gene>
<dbReference type="CDD" id="cd00140">
    <property type="entry name" value="beta_clamp"/>
    <property type="match status" value="1"/>
</dbReference>
<evidence type="ECO:0000256" key="8">
    <source>
        <dbReference type="ARBA" id="ARBA00023125"/>
    </source>
</evidence>
<dbReference type="EMBL" id="VMGK01000011">
    <property type="protein sequence ID" value="TSC92894.1"/>
    <property type="molecule type" value="Genomic_DNA"/>
</dbReference>
<protein>
    <recommendedName>
        <fullName evidence="9">Beta sliding clamp</fullName>
    </recommendedName>
</protein>
<proteinExistence type="inferred from homology"/>
<feature type="domain" description="DNA polymerase III beta sliding clamp N-terminal" evidence="10">
    <location>
        <begin position="1"/>
        <end position="118"/>
    </location>
</feature>
<sequence>MKFTCTQENLSKALNIVSHICTTRSTLPILSNVLFSIEKGRLKISSTDLEIGISTFIGAKIDEEGSFTVPSRLLVEFVNTNTDKNIAIYKEGDKLNLLSEQFNARIKGLEADEFPSIPDVKPDNTIEVSGALLSEAISQTVFATAIDDNRPVLTGVLCKVENDLLKIVATDSFRLAEKTVNLAKKSDKNFQFLVPARTFQELSRLLSEKIESVKIFISSNQVQFCLSDAILISRLIAGEYPDYTQIIPNVKKTSILAPRQELSNAIKMASFFAREANNNVKVKVGDKNDLQIVATSAQMGDNVSKTQAKIEGEAIEISFNAKYLLDPLGVIDELEVIFDLNGRFSPGVIKPVKAKDYLYIIMPLRLEE</sequence>
<organism evidence="13 14">
    <name type="scientific">Candidatus Berkelbacteria bacterium Licking1014_7</name>
    <dbReference type="NCBI Taxonomy" id="2017147"/>
    <lineage>
        <taxon>Bacteria</taxon>
        <taxon>Candidatus Berkelbacteria</taxon>
    </lineage>
</organism>
<dbReference type="PANTHER" id="PTHR30478">
    <property type="entry name" value="DNA POLYMERASE III SUBUNIT BETA"/>
    <property type="match status" value="1"/>
</dbReference>
<dbReference type="SMART" id="SM00480">
    <property type="entry name" value="POL3Bc"/>
    <property type="match status" value="1"/>
</dbReference>
<comment type="similarity">
    <text evidence="2 9">Belongs to the beta sliding clamp family.</text>
</comment>
<evidence type="ECO:0000259" key="10">
    <source>
        <dbReference type="Pfam" id="PF00712"/>
    </source>
</evidence>
<dbReference type="GO" id="GO:0006271">
    <property type="term" value="P:DNA strand elongation involved in DNA replication"/>
    <property type="evidence" value="ECO:0007669"/>
    <property type="project" value="TreeGrafter"/>
</dbReference>
<evidence type="ECO:0000259" key="11">
    <source>
        <dbReference type="Pfam" id="PF02767"/>
    </source>
</evidence>